<sequence length="232" mass="26497">MTGRGRELTDLLKRRRVNVACLQETKWKGNKAREIGEGYKFYYCGSDGKRNGVGVVLDSGMKERVTDVKRVNDRMIVVKLMIENKVVNVVSVYAPQTGCEESAKEKFWEEFDCMMMGIPEREDVYMGGDFNGHVGRVNDGYERVHGGWGYGVRNREGEVLLQAACAFDLAVVNTWFQKRDQHLVTYKSGHHATQIDYLLIRRNQIKSVKNCKVLPGEDLVSQHRIICWLTSA</sequence>
<name>A0AAV1M5G7_9NEOP</name>
<comment type="caution">
    <text evidence="2">The sequence shown here is derived from an EMBL/GenBank/DDBJ whole genome shotgun (WGS) entry which is preliminary data.</text>
</comment>
<gene>
    <name evidence="2" type="ORF">PARMNEM_LOCUS20905</name>
</gene>
<proteinExistence type="predicted"/>
<evidence type="ECO:0000313" key="2">
    <source>
        <dbReference type="EMBL" id="CAK1602395.1"/>
    </source>
</evidence>
<organism evidence="2 3">
    <name type="scientific">Parnassius mnemosyne</name>
    <name type="common">clouded apollo</name>
    <dbReference type="NCBI Taxonomy" id="213953"/>
    <lineage>
        <taxon>Eukaryota</taxon>
        <taxon>Metazoa</taxon>
        <taxon>Ecdysozoa</taxon>
        <taxon>Arthropoda</taxon>
        <taxon>Hexapoda</taxon>
        <taxon>Insecta</taxon>
        <taxon>Pterygota</taxon>
        <taxon>Neoptera</taxon>
        <taxon>Endopterygota</taxon>
        <taxon>Lepidoptera</taxon>
        <taxon>Glossata</taxon>
        <taxon>Ditrysia</taxon>
        <taxon>Papilionoidea</taxon>
        <taxon>Papilionidae</taxon>
        <taxon>Parnassiinae</taxon>
        <taxon>Parnassini</taxon>
        <taxon>Parnassius</taxon>
        <taxon>Driopa</taxon>
    </lineage>
</organism>
<dbReference type="Proteomes" id="UP001314205">
    <property type="component" value="Unassembled WGS sequence"/>
</dbReference>
<evidence type="ECO:0000313" key="3">
    <source>
        <dbReference type="Proteomes" id="UP001314205"/>
    </source>
</evidence>
<dbReference type="Pfam" id="PF03372">
    <property type="entry name" value="Exo_endo_phos"/>
    <property type="match status" value="1"/>
</dbReference>
<dbReference type="InterPro" id="IPR005135">
    <property type="entry name" value="Endo/exonuclease/phosphatase"/>
</dbReference>
<accession>A0AAV1M5G7</accession>
<protein>
    <recommendedName>
        <fullName evidence="1">Endonuclease/exonuclease/phosphatase domain-containing protein</fullName>
    </recommendedName>
</protein>
<reference evidence="2 3" key="1">
    <citation type="submission" date="2023-11" db="EMBL/GenBank/DDBJ databases">
        <authorList>
            <person name="Hedman E."/>
            <person name="Englund M."/>
            <person name="Stromberg M."/>
            <person name="Nyberg Akerstrom W."/>
            <person name="Nylinder S."/>
            <person name="Jareborg N."/>
            <person name="Kallberg Y."/>
            <person name="Kronander E."/>
        </authorList>
    </citation>
    <scope>NUCLEOTIDE SEQUENCE [LARGE SCALE GENOMIC DNA]</scope>
</reference>
<evidence type="ECO:0000259" key="1">
    <source>
        <dbReference type="Pfam" id="PF03372"/>
    </source>
</evidence>
<dbReference type="Gene3D" id="3.60.10.10">
    <property type="entry name" value="Endonuclease/exonuclease/phosphatase"/>
    <property type="match status" value="1"/>
</dbReference>
<dbReference type="InterPro" id="IPR036691">
    <property type="entry name" value="Endo/exonu/phosph_ase_sf"/>
</dbReference>
<dbReference type="AlphaFoldDB" id="A0AAV1M5G7"/>
<feature type="domain" description="Endonuclease/exonuclease/phosphatase" evidence="1">
    <location>
        <begin position="5"/>
        <end position="133"/>
    </location>
</feature>
<dbReference type="GO" id="GO:0003824">
    <property type="term" value="F:catalytic activity"/>
    <property type="evidence" value="ECO:0007669"/>
    <property type="project" value="InterPro"/>
</dbReference>
<dbReference type="PANTHER" id="PTHR23227:SF83">
    <property type="entry name" value="ENDONUCLEASE_EXONUCLEASE_PHOSPHATASE DOMAIN-CONTAINING PROTEIN"/>
    <property type="match status" value="1"/>
</dbReference>
<dbReference type="InterPro" id="IPR027124">
    <property type="entry name" value="Swc5/CFDP1/2"/>
</dbReference>
<dbReference type="PANTHER" id="PTHR23227">
    <property type="entry name" value="BUCENTAUR RELATED"/>
    <property type="match status" value="1"/>
</dbReference>
<dbReference type="CDD" id="cd09076">
    <property type="entry name" value="L1-EN"/>
    <property type="match status" value="1"/>
</dbReference>
<dbReference type="SUPFAM" id="SSF56219">
    <property type="entry name" value="DNase I-like"/>
    <property type="match status" value="1"/>
</dbReference>
<dbReference type="EMBL" id="CAVLGL010000137">
    <property type="protein sequence ID" value="CAK1602395.1"/>
    <property type="molecule type" value="Genomic_DNA"/>
</dbReference>
<keyword evidence="3" id="KW-1185">Reference proteome</keyword>